<evidence type="ECO:0000313" key="3">
    <source>
        <dbReference type="Proteomes" id="UP000199766"/>
    </source>
</evidence>
<keyword evidence="3" id="KW-1185">Reference proteome</keyword>
<dbReference type="RefSeq" id="WP_091454673.1">
    <property type="nucleotide sequence ID" value="NZ_FOGD01000002.1"/>
</dbReference>
<feature type="region of interest" description="Disordered" evidence="1">
    <location>
        <begin position="162"/>
        <end position="184"/>
    </location>
</feature>
<feature type="compositionally biased region" description="Low complexity" evidence="1">
    <location>
        <begin position="162"/>
        <end position="171"/>
    </location>
</feature>
<dbReference type="Proteomes" id="UP000199766">
    <property type="component" value="Unassembled WGS sequence"/>
</dbReference>
<sequence>MATTDLLFAATPVPTPGPVDLVFGDDEAPAIAPVTLEGGGALSGLRGHVHLHLASTLHTSGSISGLRGHAVLRLGAVLHGTGQLSGLRGCMALAYNVNVERPLVGRTERRAQLAQAVAVPHSVRLEQTGQLSTSVLSHQQQAQAWAIPSNGQWQDSQRLRRATQVRAQQAQHTDRPTAQQWQDAAPVRAATLQYVQQARSLHLGTAQRFEDAQLLRHAVADTTQQARSLHRPVQRHAGPARQWAMALSDHAQQATRPQSGARPPVVVPPNPLPCYAPQLPLELLFTDAADTTLPLHLLFTCASTAAPARVVVARRRAYIVINSITLHRLDTGAELHAHGFSMSLDYQSWTWQWSASLHHDAADHLGRDDQGDPPVLVASVNGTLFRLRLEKRSRDRRFNPTRWAVSGRGLAATLAAPWAAKMSFGNTQNRMAQQLAQDVLTVNGVLLGWDLDWQIADWLVPAGWTMQGSYMDALIEVASSVCGYVQPHNTDPVLRILPEYPHPPWDWSTLLTPDFELPADIGEIEDTEYLDKPAYNGVYVGGQGVGVFGPVTRAGTTGNVLAPQVLHPLITHADAHRQRGIAELSDTGKQEIITLKMQVLPETGVILPGKVVRYIGHDKAYHGIVRGTSIDWNRPVLRQTLRIETHA</sequence>
<organism evidence="2 3">
    <name type="scientific">Giesbergeria anulus</name>
    <dbReference type="NCBI Taxonomy" id="180197"/>
    <lineage>
        <taxon>Bacteria</taxon>
        <taxon>Pseudomonadati</taxon>
        <taxon>Pseudomonadota</taxon>
        <taxon>Betaproteobacteria</taxon>
        <taxon>Burkholderiales</taxon>
        <taxon>Comamonadaceae</taxon>
        <taxon>Giesbergeria</taxon>
    </lineage>
</organism>
<dbReference type="EMBL" id="FOGD01000002">
    <property type="protein sequence ID" value="SEQ84205.1"/>
    <property type="molecule type" value="Genomic_DNA"/>
</dbReference>
<dbReference type="STRING" id="180197.SAMN02982919_01353"/>
<accession>A0A1H9JC96</accession>
<proteinExistence type="predicted"/>
<name>A0A1H9JC96_9BURK</name>
<reference evidence="2 3" key="1">
    <citation type="submission" date="2016-10" db="EMBL/GenBank/DDBJ databases">
        <authorList>
            <person name="de Groot N.N."/>
        </authorList>
    </citation>
    <scope>NUCLEOTIDE SEQUENCE [LARGE SCALE GENOMIC DNA]</scope>
    <source>
        <strain evidence="2 3">ATCC 35958</strain>
    </source>
</reference>
<feature type="region of interest" description="Disordered" evidence="1">
    <location>
        <begin position="243"/>
        <end position="266"/>
    </location>
</feature>
<evidence type="ECO:0000256" key="1">
    <source>
        <dbReference type="SAM" id="MobiDB-lite"/>
    </source>
</evidence>
<evidence type="ECO:0000313" key="2">
    <source>
        <dbReference type="EMBL" id="SEQ84205.1"/>
    </source>
</evidence>
<dbReference type="AlphaFoldDB" id="A0A1H9JC96"/>
<dbReference type="OrthoDB" id="8609885at2"/>
<gene>
    <name evidence="2" type="ORF">SAMN02982919_01353</name>
</gene>
<protein>
    <submittedName>
        <fullName evidence="2">Uncharacterized protein</fullName>
    </submittedName>
</protein>